<keyword evidence="3 5" id="KW-0175">Coiled coil</keyword>
<evidence type="ECO:0000259" key="7">
    <source>
        <dbReference type="PROSITE" id="PS50195"/>
    </source>
</evidence>
<feature type="domain" description="T-SNARE coiled-coil homology" evidence="6">
    <location>
        <begin position="301"/>
        <end position="363"/>
    </location>
</feature>
<evidence type="ECO:0000256" key="2">
    <source>
        <dbReference type="ARBA" id="ARBA00022554"/>
    </source>
</evidence>
<dbReference type="CDD" id="cd15858">
    <property type="entry name" value="SNARE_VAM7"/>
    <property type="match status" value="1"/>
</dbReference>
<dbReference type="Proteomes" id="UP000027195">
    <property type="component" value="Unassembled WGS sequence"/>
</dbReference>
<dbReference type="Pfam" id="PF00787">
    <property type="entry name" value="PX"/>
    <property type="match status" value="1"/>
</dbReference>
<evidence type="ECO:0000313" key="9">
    <source>
        <dbReference type="Proteomes" id="UP000027195"/>
    </source>
</evidence>
<dbReference type="CDD" id="cd06897">
    <property type="entry name" value="PX_SNARE"/>
    <property type="match status" value="1"/>
</dbReference>
<dbReference type="PANTHER" id="PTHR22775">
    <property type="entry name" value="SORTING NEXIN"/>
    <property type="match status" value="1"/>
</dbReference>
<dbReference type="EMBL" id="KL198018">
    <property type="protein sequence ID" value="KDQ19848.1"/>
    <property type="molecule type" value="Genomic_DNA"/>
</dbReference>
<evidence type="ECO:0000256" key="3">
    <source>
        <dbReference type="ARBA" id="ARBA00023054"/>
    </source>
</evidence>
<dbReference type="STRING" id="930990.A0A067MVV3"/>
<dbReference type="GO" id="GO:0007034">
    <property type="term" value="P:vacuolar transport"/>
    <property type="evidence" value="ECO:0007669"/>
    <property type="project" value="UniProtKB-ARBA"/>
</dbReference>
<dbReference type="PROSITE" id="PS50192">
    <property type="entry name" value="T_SNARE"/>
    <property type="match status" value="1"/>
</dbReference>
<dbReference type="SUPFAM" id="SSF64268">
    <property type="entry name" value="PX domain"/>
    <property type="match status" value="1"/>
</dbReference>
<dbReference type="GO" id="GO:0097576">
    <property type="term" value="P:vacuole fusion"/>
    <property type="evidence" value="ECO:0007669"/>
    <property type="project" value="UniProtKB-ARBA"/>
</dbReference>
<comment type="subcellular location">
    <subcellularLocation>
        <location evidence="1">Vacuole</location>
    </subcellularLocation>
</comment>
<proteinExistence type="predicted"/>
<dbReference type="GO" id="GO:0016192">
    <property type="term" value="P:vesicle-mediated transport"/>
    <property type="evidence" value="ECO:0007669"/>
    <property type="project" value="UniProtKB-ARBA"/>
</dbReference>
<dbReference type="InParanoid" id="A0A067MVV3"/>
<dbReference type="SMART" id="SM00312">
    <property type="entry name" value="PX"/>
    <property type="match status" value="1"/>
</dbReference>
<keyword evidence="2" id="KW-0926">Vacuole</keyword>
<evidence type="ECO:0000259" key="6">
    <source>
        <dbReference type="PROSITE" id="PS50192"/>
    </source>
</evidence>
<reference evidence="9" key="1">
    <citation type="journal article" date="2014" name="Proc. Natl. Acad. Sci. U.S.A.">
        <title>Extensive sampling of basidiomycete genomes demonstrates inadequacy of the white-rot/brown-rot paradigm for wood decay fungi.</title>
        <authorList>
            <person name="Riley R."/>
            <person name="Salamov A.A."/>
            <person name="Brown D.W."/>
            <person name="Nagy L.G."/>
            <person name="Floudas D."/>
            <person name="Held B.W."/>
            <person name="Levasseur A."/>
            <person name="Lombard V."/>
            <person name="Morin E."/>
            <person name="Otillar R."/>
            <person name="Lindquist E.A."/>
            <person name="Sun H."/>
            <person name="LaButti K.M."/>
            <person name="Schmutz J."/>
            <person name="Jabbour D."/>
            <person name="Luo H."/>
            <person name="Baker S.E."/>
            <person name="Pisabarro A.G."/>
            <person name="Walton J.D."/>
            <person name="Blanchette R.A."/>
            <person name="Henrissat B."/>
            <person name="Martin F."/>
            <person name="Cullen D."/>
            <person name="Hibbett D.S."/>
            <person name="Grigoriev I.V."/>
        </authorList>
    </citation>
    <scope>NUCLEOTIDE SEQUENCE [LARGE SCALE GENOMIC DNA]</scope>
    <source>
        <strain evidence="9">FD-172 SS1</strain>
    </source>
</reference>
<feature type="coiled-coil region" evidence="5">
    <location>
        <begin position="332"/>
        <end position="359"/>
    </location>
</feature>
<sequence>MSAIQAIYVRGHETRQTPTPHTVYRIEVHGAVRSWQVWRRYSEFDDLNTELTKTTSAAPPVALPPKHSFSLSLRRKYNDDKLIEERSEGLEGYLRAILASKDDRWREALAFKEFLEVPVGKTGLPGGSREGTIQFTSSSWLDEQVSLQTIVRDIRADINKRDALSDRGDVSASHQSNVQAKQKLALLVSRVGVLNKGLETLALAGMSEGEVQRRTEIVARLRDDCEKLGKMVVSARQSNRPYASLRDAERNPASQADRAALIGAANGSRPIARVFGAGHAPPQETDETRPLDDNGLVQLQQTQMDNQDSQLTQLSTVLRRQRQIGVAIGSEIEQQNELLDQLTGDLDRVGAKMSAAKKQMNRLG</sequence>
<dbReference type="OrthoDB" id="428895at2759"/>
<protein>
    <recommendedName>
        <fullName evidence="10">t-SNARE coiled-coil homology domain-containing protein</fullName>
    </recommendedName>
</protein>
<evidence type="ECO:0000313" key="8">
    <source>
        <dbReference type="EMBL" id="KDQ19848.1"/>
    </source>
</evidence>
<dbReference type="PANTHER" id="PTHR22775:SF3">
    <property type="entry name" value="SORTING NEXIN-13"/>
    <property type="match status" value="1"/>
</dbReference>
<dbReference type="SMART" id="SM00397">
    <property type="entry name" value="t_SNARE"/>
    <property type="match status" value="1"/>
</dbReference>
<evidence type="ECO:0008006" key="10">
    <source>
        <dbReference type="Google" id="ProtNLM"/>
    </source>
</evidence>
<feature type="domain" description="PX" evidence="7">
    <location>
        <begin position="2"/>
        <end position="121"/>
    </location>
</feature>
<dbReference type="GO" id="GO:0000329">
    <property type="term" value="C:fungal-type vacuole membrane"/>
    <property type="evidence" value="ECO:0007669"/>
    <property type="project" value="UniProtKB-ARBA"/>
</dbReference>
<evidence type="ECO:0000256" key="5">
    <source>
        <dbReference type="SAM" id="Coils"/>
    </source>
</evidence>
<dbReference type="InterPro" id="IPR000727">
    <property type="entry name" value="T_SNARE_dom"/>
</dbReference>
<dbReference type="Gene3D" id="3.30.1520.10">
    <property type="entry name" value="Phox-like domain"/>
    <property type="match status" value="1"/>
</dbReference>
<gene>
    <name evidence="8" type="ORF">BOTBODRAFT_27272</name>
</gene>
<organism evidence="8 9">
    <name type="scientific">Botryobasidium botryosum (strain FD-172 SS1)</name>
    <dbReference type="NCBI Taxonomy" id="930990"/>
    <lineage>
        <taxon>Eukaryota</taxon>
        <taxon>Fungi</taxon>
        <taxon>Dikarya</taxon>
        <taxon>Basidiomycota</taxon>
        <taxon>Agaricomycotina</taxon>
        <taxon>Agaricomycetes</taxon>
        <taxon>Cantharellales</taxon>
        <taxon>Botryobasidiaceae</taxon>
        <taxon>Botryobasidium</taxon>
    </lineage>
</organism>
<dbReference type="Gene3D" id="1.20.5.110">
    <property type="match status" value="1"/>
</dbReference>
<dbReference type="HOGENOM" id="CLU_033748_0_0_1"/>
<dbReference type="GO" id="GO:0035091">
    <property type="term" value="F:phosphatidylinositol binding"/>
    <property type="evidence" value="ECO:0007669"/>
    <property type="project" value="InterPro"/>
</dbReference>
<name>A0A067MVV3_BOTB1</name>
<evidence type="ECO:0000256" key="4">
    <source>
        <dbReference type="ARBA" id="ARBA00054927"/>
    </source>
</evidence>
<dbReference type="InterPro" id="IPR001683">
    <property type="entry name" value="PX_dom"/>
</dbReference>
<dbReference type="AlphaFoldDB" id="A0A067MVV3"/>
<dbReference type="FunFam" id="1.20.5.110:FF:000058">
    <property type="entry name" value="VAM7p Vacuolar SNARE protein"/>
    <property type="match status" value="1"/>
</dbReference>
<dbReference type="InterPro" id="IPR036871">
    <property type="entry name" value="PX_dom_sf"/>
</dbReference>
<dbReference type="PROSITE" id="PS50195">
    <property type="entry name" value="PX"/>
    <property type="match status" value="1"/>
</dbReference>
<dbReference type="SUPFAM" id="SSF58038">
    <property type="entry name" value="SNARE fusion complex"/>
    <property type="match status" value="1"/>
</dbReference>
<comment type="function">
    <text evidence="4">Essential for proper morphogenesis of the vacuole. May exist as structural reinforcement on the surface of the vacuolar membrane and be required for maintenance against rupture by osmotic pressure.</text>
</comment>
<accession>A0A067MVV3</accession>
<evidence type="ECO:0000256" key="1">
    <source>
        <dbReference type="ARBA" id="ARBA00004116"/>
    </source>
</evidence>
<keyword evidence="9" id="KW-1185">Reference proteome</keyword>
<dbReference type="FunCoup" id="A0A067MVV3">
    <property type="interactions" value="43"/>
</dbReference>